<reference evidence="2 3" key="1">
    <citation type="journal article" date="2017" name="BMC Genomics">
        <title>Comparative genomic and phylogenomic analyses of the Bifidobacteriaceae family.</title>
        <authorList>
            <person name="Lugli G.A."/>
            <person name="Milani C."/>
            <person name="Turroni F."/>
            <person name="Duranti S."/>
            <person name="Mancabelli L."/>
            <person name="Mangifesta M."/>
            <person name="Ferrario C."/>
            <person name="Modesto M."/>
            <person name="Mattarelli P."/>
            <person name="Jiri K."/>
            <person name="van Sinderen D."/>
            <person name="Ventura M."/>
        </authorList>
    </citation>
    <scope>NUCLEOTIDE SEQUENCE [LARGE SCALE GENOMIC DNA]</scope>
    <source>
        <strain evidence="2 3">DSM 28807</strain>
    </source>
</reference>
<keyword evidence="3" id="KW-1185">Reference proteome</keyword>
<dbReference type="Gene3D" id="1.10.10.10">
    <property type="entry name" value="Winged helix-like DNA-binding domain superfamily/Winged helix DNA-binding domain"/>
    <property type="match status" value="1"/>
</dbReference>
<dbReference type="PANTHER" id="PTHR18964">
    <property type="entry name" value="ROK (REPRESSOR, ORF, KINASE) FAMILY"/>
    <property type="match status" value="1"/>
</dbReference>
<evidence type="ECO:0000256" key="1">
    <source>
        <dbReference type="ARBA" id="ARBA00006479"/>
    </source>
</evidence>
<name>A0A261FVD0_9BIFI</name>
<sequence>MKTASVTALKEQNRRAITDYLYRHHDVTKQTLERELELSLPTITANLRALEQEGLIVRGAPQESTGGRKAQTYEFSPASHAAIGVAACAGGITMCAVDLRGSVIARRHKTTQYRDSDAYYRKLGAMVTEFADAVAKQGSAILGVAFSIQGIVSPDGRTITFGNIVGNTGLTLETLAQGVDYPALMIHDSDASAMAELWFDSTITDAVCVYLERRPGGAVIVGGQLYQGPNQCNGTIEHMRLVPGGAECCCGQRGCMDVYCSPETLMEDGESLPGFFSVLEQGERDHRERFDEWLGNVAQAVANIRTVLAGDIIIGGEAARYLDDADIIDLKRRVDALSPFASERFELRKSSCADDQNIIGAALRFVQTYIDEICGE</sequence>
<dbReference type="InterPro" id="IPR036390">
    <property type="entry name" value="WH_DNA-bd_sf"/>
</dbReference>
<dbReference type="InterPro" id="IPR036388">
    <property type="entry name" value="WH-like_DNA-bd_sf"/>
</dbReference>
<protein>
    <submittedName>
        <fullName evidence="2">NagC family transcriptional regulator</fullName>
    </submittedName>
</protein>
<dbReference type="OrthoDB" id="4083144at2"/>
<proteinExistence type="inferred from homology"/>
<comment type="similarity">
    <text evidence="1">Belongs to the ROK (NagC/XylR) family.</text>
</comment>
<dbReference type="Proteomes" id="UP000216352">
    <property type="component" value="Unassembled WGS sequence"/>
</dbReference>
<dbReference type="STRING" id="1603886.GCA_001895165_00864"/>
<dbReference type="Gene3D" id="3.30.420.40">
    <property type="match status" value="2"/>
</dbReference>
<dbReference type="RefSeq" id="WP_072724835.1">
    <property type="nucleotide sequence ID" value="NZ_BDIS01000011.1"/>
</dbReference>
<dbReference type="SUPFAM" id="SSF53067">
    <property type="entry name" value="Actin-like ATPase domain"/>
    <property type="match status" value="2"/>
</dbReference>
<organism evidence="2 3">
    <name type="scientific">Bifidobacterium lemurum</name>
    <dbReference type="NCBI Taxonomy" id="1603886"/>
    <lineage>
        <taxon>Bacteria</taxon>
        <taxon>Bacillati</taxon>
        <taxon>Actinomycetota</taxon>
        <taxon>Actinomycetes</taxon>
        <taxon>Bifidobacteriales</taxon>
        <taxon>Bifidobacteriaceae</taxon>
        <taxon>Bifidobacterium</taxon>
    </lineage>
</organism>
<accession>A0A261FVD0</accession>
<evidence type="ECO:0000313" key="2">
    <source>
        <dbReference type="EMBL" id="OZG63088.1"/>
    </source>
</evidence>
<dbReference type="SUPFAM" id="SSF46785">
    <property type="entry name" value="Winged helix' DNA-binding domain"/>
    <property type="match status" value="1"/>
</dbReference>
<comment type="caution">
    <text evidence="2">The sequence shown here is derived from an EMBL/GenBank/DDBJ whole genome shotgun (WGS) entry which is preliminary data.</text>
</comment>
<evidence type="ECO:0000313" key="3">
    <source>
        <dbReference type="Proteomes" id="UP000216352"/>
    </source>
</evidence>
<dbReference type="PANTHER" id="PTHR18964:SF149">
    <property type="entry name" value="BIFUNCTIONAL UDP-N-ACETYLGLUCOSAMINE 2-EPIMERASE_N-ACETYLMANNOSAMINE KINASE"/>
    <property type="match status" value="1"/>
</dbReference>
<dbReference type="EMBL" id="MWWX01000002">
    <property type="protein sequence ID" value="OZG63088.1"/>
    <property type="molecule type" value="Genomic_DNA"/>
</dbReference>
<dbReference type="AlphaFoldDB" id="A0A261FVD0"/>
<dbReference type="InterPro" id="IPR043129">
    <property type="entry name" value="ATPase_NBD"/>
</dbReference>
<gene>
    <name evidence="2" type="ORF">BLEM_0353</name>
</gene>
<dbReference type="InterPro" id="IPR000600">
    <property type="entry name" value="ROK"/>
</dbReference>
<dbReference type="Pfam" id="PF00480">
    <property type="entry name" value="ROK"/>
    <property type="match status" value="1"/>
</dbReference>